<dbReference type="InterPro" id="IPR051486">
    <property type="entry name" value="Hcy_S-methyltransferase"/>
</dbReference>
<dbReference type="PANTHER" id="PTHR46015">
    <property type="entry name" value="ZGC:172121"/>
    <property type="match status" value="1"/>
</dbReference>
<dbReference type="InterPro" id="IPR017226">
    <property type="entry name" value="BHMT-like"/>
</dbReference>
<evidence type="ECO:0000313" key="9">
    <source>
        <dbReference type="Proteomes" id="UP000053797"/>
    </source>
</evidence>
<comment type="caution">
    <text evidence="8">The sequence shown here is derived from an EMBL/GenBank/DDBJ whole genome shotgun (WGS) entry which is preliminary data.</text>
</comment>
<keyword evidence="2 6" id="KW-0808">Transferase</keyword>
<dbReference type="PROSITE" id="PS50970">
    <property type="entry name" value="HCY"/>
    <property type="match status" value="1"/>
</dbReference>
<evidence type="ECO:0000256" key="1">
    <source>
        <dbReference type="ARBA" id="ARBA00022603"/>
    </source>
</evidence>
<dbReference type="Proteomes" id="UP000053797">
    <property type="component" value="Unassembled WGS sequence"/>
</dbReference>
<dbReference type="OrthoDB" id="9803687at2"/>
<protein>
    <recommendedName>
        <fullName evidence="5">S-methylmethionine:homocysteine methyltransferase</fullName>
    </recommendedName>
</protein>
<evidence type="ECO:0000256" key="5">
    <source>
        <dbReference type="ARBA" id="ARBA00076752"/>
    </source>
</evidence>
<feature type="domain" description="Hcy-binding" evidence="7">
    <location>
        <begin position="6"/>
        <end position="305"/>
    </location>
</feature>
<dbReference type="PIRSF" id="PIRSF037505">
    <property type="entry name" value="Betaine_HMT"/>
    <property type="match status" value="1"/>
</dbReference>
<dbReference type="GO" id="GO:0009086">
    <property type="term" value="P:methionine biosynthetic process"/>
    <property type="evidence" value="ECO:0007669"/>
    <property type="project" value="InterPro"/>
</dbReference>
<keyword evidence="3 6" id="KW-0479">Metal-binding</keyword>
<dbReference type="AlphaFoldDB" id="A0A0V8GDI9"/>
<comment type="cofactor">
    <cofactor evidence="6">
        <name>Zn(2+)</name>
        <dbReference type="ChEBI" id="CHEBI:29105"/>
    </cofactor>
</comment>
<dbReference type="Pfam" id="PF02574">
    <property type="entry name" value="S-methyl_trans"/>
    <property type="match status" value="1"/>
</dbReference>
<gene>
    <name evidence="8" type="primary">mmuM</name>
    <name evidence="8" type="ORF">AS033_11875</name>
</gene>
<evidence type="ECO:0000256" key="6">
    <source>
        <dbReference type="PROSITE-ProRule" id="PRU00333"/>
    </source>
</evidence>
<dbReference type="GO" id="GO:0033528">
    <property type="term" value="P:S-methylmethionine cycle"/>
    <property type="evidence" value="ECO:0007669"/>
    <property type="project" value="TreeGrafter"/>
</dbReference>
<reference evidence="8 9" key="1">
    <citation type="journal article" date="2015" name="Int. J. Syst. Evol. Microbiol.">
        <title>Exiguobacterium enclense sp. nov., isolated from sediment.</title>
        <authorList>
            <person name="Dastager S.G."/>
            <person name="Mawlankar R."/>
            <person name="Sonalkar V.V."/>
            <person name="Thorat M.N."/>
            <person name="Mual P."/>
            <person name="Verma A."/>
            <person name="Krishnamurthi S."/>
            <person name="Tang S.K."/>
            <person name="Li W.J."/>
        </authorList>
    </citation>
    <scope>NUCLEOTIDE SEQUENCE [LARGE SCALE GENOMIC DNA]</scope>
    <source>
        <strain evidence="8 9">NIO-1109</strain>
    </source>
</reference>
<feature type="binding site" evidence="6">
    <location>
        <position position="225"/>
    </location>
    <ligand>
        <name>Zn(2+)</name>
        <dbReference type="ChEBI" id="CHEBI:29105"/>
    </ligand>
</feature>
<dbReference type="FunFam" id="3.20.20.330:FF:000002">
    <property type="entry name" value="Homocysteine S-methyltransferase"/>
    <property type="match status" value="1"/>
</dbReference>
<evidence type="ECO:0000259" key="7">
    <source>
        <dbReference type="PROSITE" id="PS50970"/>
    </source>
</evidence>
<keyword evidence="1 6" id="KW-0489">Methyltransferase</keyword>
<keyword evidence="4 6" id="KW-0862">Zinc</keyword>
<dbReference type="GO" id="GO:0008270">
    <property type="term" value="F:zinc ion binding"/>
    <property type="evidence" value="ECO:0007669"/>
    <property type="project" value="InterPro"/>
</dbReference>
<evidence type="ECO:0000313" key="8">
    <source>
        <dbReference type="EMBL" id="KSU48316.1"/>
    </source>
</evidence>
<dbReference type="RefSeq" id="WP_058265629.1">
    <property type="nucleotide sequence ID" value="NZ_FMYN01000004.1"/>
</dbReference>
<dbReference type="Gene3D" id="3.20.20.330">
    <property type="entry name" value="Homocysteine-binding-like domain"/>
    <property type="match status" value="1"/>
</dbReference>
<dbReference type="InterPro" id="IPR036589">
    <property type="entry name" value="HCY_dom_sf"/>
</dbReference>
<organism evidence="8 9">
    <name type="scientific">Exiguobacterium indicum</name>
    <dbReference type="NCBI Taxonomy" id="296995"/>
    <lineage>
        <taxon>Bacteria</taxon>
        <taxon>Bacillati</taxon>
        <taxon>Bacillota</taxon>
        <taxon>Bacilli</taxon>
        <taxon>Bacillales</taxon>
        <taxon>Bacillales Family XII. Incertae Sedis</taxon>
        <taxon>Exiguobacterium</taxon>
    </lineage>
</organism>
<dbReference type="InterPro" id="IPR003726">
    <property type="entry name" value="HCY_dom"/>
</dbReference>
<proteinExistence type="predicted"/>
<evidence type="ECO:0000256" key="2">
    <source>
        <dbReference type="ARBA" id="ARBA00022679"/>
    </source>
</evidence>
<accession>A0A0V8GDI9</accession>
<evidence type="ECO:0000256" key="3">
    <source>
        <dbReference type="ARBA" id="ARBA00022723"/>
    </source>
</evidence>
<dbReference type="GeneID" id="90837990"/>
<feature type="binding site" evidence="6">
    <location>
        <position position="290"/>
    </location>
    <ligand>
        <name>Zn(2+)</name>
        <dbReference type="ChEBI" id="CHEBI:29105"/>
    </ligand>
</feature>
<dbReference type="SUPFAM" id="SSF82282">
    <property type="entry name" value="Homocysteine S-methyltransferase"/>
    <property type="match status" value="1"/>
</dbReference>
<dbReference type="EMBL" id="LNQL01000004">
    <property type="protein sequence ID" value="KSU48316.1"/>
    <property type="molecule type" value="Genomic_DNA"/>
</dbReference>
<dbReference type="NCBIfam" id="NF007020">
    <property type="entry name" value="PRK09485.1"/>
    <property type="match status" value="1"/>
</dbReference>
<dbReference type="PANTHER" id="PTHR46015:SF1">
    <property type="entry name" value="HOMOCYSTEINE S-METHYLTRANSFERASE-LIKE ISOFORM 1"/>
    <property type="match status" value="1"/>
</dbReference>
<dbReference type="GO" id="GO:0008898">
    <property type="term" value="F:S-adenosylmethionine-homocysteine S-methyltransferase activity"/>
    <property type="evidence" value="ECO:0007669"/>
    <property type="project" value="TreeGrafter"/>
</dbReference>
<evidence type="ECO:0000256" key="4">
    <source>
        <dbReference type="ARBA" id="ARBA00022833"/>
    </source>
</evidence>
<feature type="binding site" evidence="6">
    <location>
        <position position="291"/>
    </location>
    <ligand>
        <name>Zn(2+)</name>
        <dbReference type="ChEBI" id="CHEBI:29105"/>
    </ligand>
</feature>
<sequence length="311" mass="34037">MSRIKNPVDQRLQEVPFLILDGALATELEQKGFDLNDPLWSARLLIEAPEQIERVHHDYFEVGADVAITSSYQASIEGFKQRHITTEEAQSLIRQTVTLVQNARTRSGKSDALIAGSVGPYGAYLADGSEYRGHYGVSADVLEAFHRPRIEALIEAGADLLAFETIPSLEEAVVLFRILEAYPEVSAWLTFSLQDATHISEGTALATCIETVGQHPQLAAIGANCFPASYATDFIRHVKALTNVPIIVYPNSGEVYDPVAKTWSGTNQCTSFQTVAKTWYEAGARLIGGCCRTSPEHIAQIRSVCQVSHTS</sequence>
<name>A0A0V8GDI9_9BACL</name>
<dbReference type="GO" id="GO:0032259">
    <property type="term" value="P:methylation"/>
    <property type="evidence" value="ECO:0007669"/>
    <property type="project" value="UniProtKB-KW"/>
</dbReference>